<dbReference type="EMBL" id="JACTSG010000004">
    <property type="protein sequence ID" value="MBK2302693.1"/>
    <property type="molecule type" value="Genomic_DNA"/>
</dbReference>
<sequence length="203" mass="23083">MKKILVIQNGKKHFLSAQEIYDNIDTTGYEVLINQDTWTVATGVNGTGFGGQGMSVQYEEILYVIFIFTNTGDWEYYESIIPHSVVSQSAFSQREIRFNSNLSDKFLFDNLLTFVSGATQYEPPTKLASLNWNPAEPANAKWIVLRKTIDTNIRYQNITQKNNSGVFAPTKIPLCMNISDYSLSAGQFEKIYQHKMNLVIKDL</sequence>
<comment type="caution">
    <text evidence="1">The sequence shown here is derived from an EMBL/GenBank/DDBJ whole genome shotgun (WGS) entry which is preliminary data.</text>
</comment>
<reference evidence="1 2" key="1">
    <citation type="submission" date="2020-08" db="EMBL/GenBank/DDBJ databases">
        <title>Comparative genomics of Francisella species.</title>
        <authorList>
            <person name="Sahl J."/>
            <person name="Sjodin A."/>
            <person name="Wagner D."/>
            <person name="Forsman M."/>
        </authorList>
    </citation>
    <scope>NUCLEOTIDE SEQUENCE [LARGE SCALE GENOMIC DNA]</scope>
    <source>
        <strain evidence="1 2">F1093</strain>
    </source>
</reference>
<protein>
    <submittedName>
        <fullName evidence="1">Uncharacterized protein</fullName>
    </submittedName>
</protein>
<name>A0ABS1GDC8_9GAMM</name>
<organism evidence="1 2">
    <name type="scientific">Francisella philomiragia</name>
    <dbReference type="NCBI Taxonomy" id="28110"/>
    <lineage>
        <taxon>Bacteria</taxon>
        <taxon>Pseudomonadati</taxon>
        <taxon>Pseudomonadota</taxon>
        <taxon>Gammaproteobacteria</taxon>
        <taxon>Thiotrichales</taxon>
        <taxon>Francisellaceae</taxon>
        <taxon>Francisella</taxon>
    </lineage>
</organism>
<dbReference type="Proteomes" id="UP000760407">
    <property type="component" value="Unassembled WGS sequence"/>
</dbReference>
<accession>A0ABS1GDC8</accession>
<keyword evidence="2" id="KW-1185">Reference proteome</keyword>
<proteinExistence type="predicted"/>
<gene>
    <name evidence="1" type="ORF">IBE52_07170</name>
</gene>
<dbReference type="RefSeq" id="WP_200166892.1">
    <property type="nucleotide sequence ID" value="NZ_JACTSG010000004.1"/>
</dbReference>
<evidence type="ECO:0000313" key="1">
    <source>
        <dbReference type="EMBL" id="MBK2302693.1"/>
    </source>
</evidence>
<evidence type="ECO:0000313" key="2">
    <source>
        <dbReference type="Proteomes" id="UP000760407"/>
    </source>
</evidence>